<keyword evidence="3" id="KW-1185">Reference proteome</keyword>
<dbReference type="Proteomes" id="UP000708208">
    <property type="component" value="Unassembled WGS sequence"/>
</dbReference>
<sequence length="121" mass="12847">QSVTPLNLTLDLTPPSTKSKRKKKKDKEVNAGLIIPESFQRNPSQSSGSSTSTIPTSRSVGGNKSSVAGSRLHSPTIHKTDTPARNIKTSQSRLLATRNAVQKTLLSSSGVSTSSLDKFLS</sequence>
<proteinExistence type="predicted"/>
<evidence type="ECO:0000313" key="2">
    <source>
        <dbReference type="EMBL" id="CAG7820846.1"/>
    </source>
</evidence>
<organism evidence="2 3">
    <name type="scientific">Allacma fusca</name>
    <dbReference type="NCBI Taxonomy" id="39272"/>
    <lineage>
        <taxon>Eukaryota</taxon>
        <taxon>Metazoa</taxon>
        <taxon>Ecdysozoa</taxon>
        <taxon>Arthropoda</taxon>
        <taxon>Hexapoda</taxon>
        <taxon>Collembola</taxon>
        <taxon>Symphypleona</taxon>
        <taxon>Sminthuridae</taxon>
        <taxon>Allacma</taxon>
    </lineage>
</organism>
<name>A0A8J2KMV8_9HEXA</name>
<dbReference type="EMBL" id="CAJVCH010491903">
    <property type="protein sequence ID" value="CAG7820846.1"/>
    <property type="molecule type" value="Genomic_DNA"/>
</dbReference>
<protein>
    <submittedName>
        <fullName evidence="2">Uncharacterized protein</fullName>
    </submittedName>
</protein>
<gene>
    <name evidence="2" type="ORF">AFUS01_LOCUS31217</name>
</gene>
<accession>A0A8J2KMV8</accession>
<evidence type="ECO:0000313" key="3">
    <source>
        <dbReference type="Proteomes" id="UP000708208"/>
    </source>
</evidence>
<feature type="compositionally biased region" description="Low complexity" evidence="1">
    <location>
        <begin position="1"/>
        <end position="17"/>
    </location>
</feature>
<dbReference type="AlphaFoldDB" id="A0A8J2KMV8"/>
<feature type="compositionally biased region" description="Low complexity" evidence="1">
    <location>
        <begin position="44"/>
        <end position="59"/>
    </location>
</feature>
<reference evidence="2" key="1">
    <citation type="submission" date="2021-06" db="EMBL/GenBank/DDBJ databases">
        <authorList>
            <person name="Hodson N. C."/>
            <person name="Mongue J. A."/>
            <person name="Jaron S. K."/>
        </authorList>
    </citation>
    <scope>NUCLEOTIDE SEQUENCE</scope>
</reference>
<feature type="non-terminal residue" evidence="2">
    <location>
        <position position="1"/>
    </location>
</feature>
<comment type="caution">
    <text evidence="2">The sequence shown here is derived from an EMBL/GenBank/DDBJ whole genome shotgun (WGS) entry which is preliminary data.</text>
</comment>
<evidence type="ECO:0000256" key="1">
    <source>
        <dbReference type="SAM" id="MobiDB-lite"/>
    </source>
</evidence>
<feature type="region of interest" description="Disordered" evidence="1">
    <location>
        <begin position="1"/>
        <end position="93"/>
    </location>
</feature>